<dbReference type="GO" id="GO:0016020">
    <property type="term" value="C:membrane"/>
    <property type="evidence" value="ECO:0007669"/>
    <property type="project" value="InterPro"/>
</dbReference>
<dbReference type="NCBIfam" id="TIGR03074">
    <property type="entry name" value="PQQ_membr_DH"/>
    <property type="match status" value="1"/>
</dbReference>
<dbReference type="Pfam" id="PF01011">
    <property type="entry name" value="PQQ"/>
    <property type="match status" value="1"/>
</dbReference>
<evidence type="ECO:0000313" key="8">
    <source>
        <dbReference type="Proteomes" id="UP000239181"/>
    </source>
</evidence>
<feature type="transmembrane region" description="Helical" evidence="5">
    <location>
        <begin position="72"/>
        <end position="95"/>
    </location>
</feature>
<dbReference type="OrthoDB" id="9794322at2"/>
<organism evidence="7 8">
    <name type="scientific">Pantoea coffeiphila</name>
    <dbReference type="NCBI Taxonomy" id="1465635"/>
    <lineage>
        <taxon>Bacteria</taxon>
        <taxon>Pseudomonadati</taxon>
        <taxon>Pseudomonadota</taxon>
        <taxon>Gammaproteobacteria</taxon>
        <taxon>Enterobacterales</taxon>
        <taxon>Erwiniaceae</taxon>
        <taxon>Pantoea</taxon>
    </lineage>
</organism>
<dbReference type="GO" id="GO:0008876">
    <property type="term" value="F:quinoprotein glucose dehydrogenase activity"/>
    <property type="evidence" value="ECO:0007669"/>
    <property type="project" value="TreeGrafter"/>
</dbReference>
<dbReference type="CDD" id="cd10280">
    <property type="entry name" value="PQQ_mGDH"/>
    <property type="match status" value="1"/>
</dbReference>
<dbReference type="RefSeq" id="WP_105594127.1">
    <property type="nucleotide sequence ID" value="NZ_PDET01000013.1"/>
</dbReference>
<comment type="cofactor">
    <cofactor evidence="1">
        <name>pyrroloquinoline quinone</name>
        <dbReference type="ChEBI" id="CHEBI:58442"/>
    </cofactor>
</comment>
<dbReference type="InterPro" id="IPR011047">
    <property type="entry name" value="Quinoprotein_ADH-like_sf"/>
</dbReference>
<protein>
    <submittedName>
        <fullName evidence="7">Membrane-bound PQQ-dependent dehydrogenase, glucose/quinate/shikimate family</fullName>
    </submittedName>
</protein>
<dbReference type="EMBL" id="PDET01000013">
    <property type="protein sequence ID" value="PRD14193.1"/>
    <property type="molecule type" value="Genomic_DNA"/>
</dbReference>
<gene>
    <name evidence="7" type="ORF">CQW29_18060</name>
</gene>
<comment type="caution">
    <text evidence="7">The sequence shown here is derived from an EMBL/GenBank/DDBJ whole genome shotgun (WGS) entry which is preliminary data.</text>
</comment>
<dbReference type="Proteomes" id="UP000239181">
    <property type="component" value="Unassembled WGS sequence"/>
</dbReference>
<dbReference type="InterPro" id="IPR018391">
    <property type="entry name" value="PQQ_b-propeller_rpt"/>
</dbReference>
<evidence type="ECO:0000256" key="4">
    <source>
        <dbReference type="SAM" id="MobiDB-lite"/>
    </source>
</evidence>
<feature type="compositionally biased region" description="Polar residues" evidence="4">
    <location>
        <begin position="522"/>
        <end position="542"/>
    </location>
</feature>
<evidence type="ECO:0000313" key="7">
    <source>
        <dbReference type="EMBL" id="PRD14193.1"/>
    </source>
</evidence>
<keyword evidence="3" id="KW-0560">Oxidoreductase</keyword>
<evidence type="ECO:0000256" key="5">
    <source>
        <dbReference type="SAM" id="Phobius"/>
    </source>
</evidence>
<keyword evidence="5" id="KW-1133">Transmembrane helix</keyword>
<dbReference type="SMART" id="SM00564">
    <property type="entry name" value="PQQ"/>
    <property type="match status" value="5"/>
</dbReference>
<feature type="transmembrane region" description="Helical" evidence="5">
    <location>
        <begin position="47"/>
        <end position="65"/>
    </location>
</feature>
<dbReference type="InterPro" id="IPR002372">
    <property type="entry name" value="PQQ_rpt_dom"/>
</dbReference>
<feature type="transmembrane region" description="Helical" evidence="5">
    <location>
        <begin position="130"/>
        <end position="148"/>
    </location>
</feature>
<feature type="domain" description="Pyrrolo-quinoline quinone repeat" evidence="6">
    <location>
        <begin position="178"/>
        <end position="769"/>
    </location>
</feature>
<name>A0A2S9I8R1_9GAMM</name>
<feature type="region of interest" description="Disordered" evidence="4">
    <location>
        <begin position="514"/>
        <end position="542"/>
    </location>
</feature>
<reference evidence="7 8" key="1">
    <citation type="submission" date="2017-10" db="EMBL/GenBank/DDBJ databases">
        <title>Draft genome of two endophytic bacteria isolated from 'guarana' Paullinia cupana (Mart.) Ducke.</title>
        <authorList>
            <person name="Siqueira K.A."/>
            <person name="Liotti R.G."/>
            <person name="Mendes T.A."/>
            <person name="Soares M.A."/>
        </authorList>
    </citation>
    <scope>NUCLEOTIDE SEQUENCE [LARGE SCALE GENOMIC DNA]</scope>
    <source>
        <strain evidence="7 8">342</strain>
    </source>
</reference>
<keyword evidence="5" id="KW-0812">Transmembrane</keyword>
<feature type="transmembrane region" description="Helical" evidence="5">
    <location>
        <begin position="101"/>
        <end position="118"/>
    </location>
</feature>
<dbReference type="PANTHER" id="PTHR32303">
    <property type="entry name" value="QUINOPROTEIN ALCOHOL DEHYDROGENASE (CYTOCHROME C)"/>
    <property type="match status" value="1"/>
</dbReference>
<dbReference type="PANTHER" id="PTHR32303:SF4">
    <property type="entry name" value="QUINOPROTEIN GLUCOSE DEHYDROGENASE"/>
    <property type="match status" value="1"/>
</dbReference>
<dbReference type="GO" id="GO:0048038">
    <property type="term" value="F:quinone binding"/>
    <property type="evidence" value="ECO:0007669"/>
    <property type="project" value="InterPro"/>
</dbReference>
<evidence type="ECO:0000256" key="3">
    <source>
        <dbReference type="ARBA" id="ARBA00023002"/>
    </source>
</evidence>
<proteinExistence type="inferred from homology"/>
<dbReference type="AlphaFoldDB" id="A0A2S9I8R1"/>
<comment type="similarity">
    <text evidence="2">Belongs to the bacterial PQQ dehydrogenase family.</text>
</comment>
<evidence type="ECO:0000256" key="2">
    <source>
        <dbReference type="ARBA" id="ARBA00008156"/>
    </source>
</evidence>
<accession>A0A2S9I8R1</accession>
<feature type="transmembrane region" description="Helical" evidence="5">
    <location>
        <begin position="14"/>
        <end position="35"/>
    </location>
</feature>
<dbReference type="Gene3D" id="2.140.10.10">
    <property type="entry name" value="Quinoprotein alcohol dehydrogenase-like superfamily"/>
    <property type="match status" value="2"/>
</dbReference>
<evidence type="ECO:0000256" key="1">
    <source>
        <dbReference type="ARBA" id="ARBA00001931"/>
    </source>
</evidence>
<dbReference type="InterPro" id="IPR017511">
    <property type="entry name" value="PQQ_mDH"/>
</dbReference>
<dbReference type="SUPFAM" id="SSF50998">
    <property type="entry name" value="Quinoprotein alcohol dehydrogenase-like"/>
    <property type="match status" value="1"/>
</dbReference>
<sequence>MSSTGDSGGRVNKLFPILVLVFGLLTAVTGIYFLIGGWKLAALGGSLYYIIAGIAYLLLLVLLVLKKRPGLTLSIVIFVATAIWALIEVGGVAYWPLMARLVVPAIILMLSLWVFPALAKESRPKRAAHLSGWGVFVCLLGVLAGAFVPHGKIYNPAAVASQPAALEGDYKAQADQDWDHLSRNASGTRFAAVDQITPENVNKLQVAWTYRTGRILEGKVAGVDENTPLQIGNVLYTCTPQNVIAAVDADTGKPIWKVDPKAAATSHVTCRSVGYYDLDKDTSLSSEEKAQAPAECRRRIIATTIDARMLALDAQTGQACTGFGNAGTVDLRAGMTPTENGQAYHPSGTPVIMGHLTVFGTWIHDHSDNDASGVVRAYDVRNGALVWSWNAEEDAPDAVNHTGGTPNVWAPATYDRDLNTVYLPTGMGPPDYWGGKRTPSAEKFSSAVVAVDATTGKTKWIFQTVHHDVWDYDVPSQPVMYEMKNEEGERVPVLIQTTKMGQIFVLDRRTGKPASKVEELPVTTTPTGQDDHMSPTQPFSTNMPSLGLSTLKESEMWGITPFDQLECRITFKSARYNGIYTPSAESDYIQFPGTLGGMNWGGISIDERNGMMYVNDIRMGKVMALKTEEQAKTYKGSPIRSMLAKPYVGLKSDFFMSSLGVPCQNPPFGTLSAIDLNTKKLVWQVPVGTVEDTGPLGMKTHLPMPIGMPTLGGPTATAGGVVFFAGTQDNYMRAFNSKTGEEIWKYRLPVGATASPLVYKSPQTGKQYVVISAGGAAHAAELGDYLIAFALPDSQK</sequence>
<keyword evidence="5" id="KW-0472">Membrane</keyword>
<evidence type="ECO:0000259" key="6">
    <source>
        <dbReference type="Pfam" id="PF01011"/>
    </source>
</evidence>
<keyword evidence="8" id="KW-1185">Reference proteome</keyword>